<dbReference type="EMBL" id="CP144745">
    <property type="protein sequence ID" value="WVZ54120.1"/>
    <property type="molecule type" value="Genomic_DNA"/>
</dbReference>
<proteinExistence type="predicted"/>
<dbReference type="Pfam" id="PF13365">
    <property type="entry name" value="Trypsin_2"/>
    <property type="match status" value="2"/>
</dbReference>
<name>A0AAQ3SL70_PASNO</name>
<dbReference type="Gene3D" id="2.40.10.120">
    <property type="match status" value="2"/>
</dbReference>
<feature type="region of interest" description="Disordered" evidence="1">
    <location>
        <begin position="1"/>
        <end position="36"/>
    </location>
</feature>
<keyword evidence="2" id="KW-0472">Membrane</keyword>
<dbReference type="PANTHER" id="PTHR18868">
    <property type="entry name" value="OS07G0665300 PROTEIN-RELATED"/>
    <property type="match status" value="1"/>
</dbReference>
<gene>
    <name evidence="3" type="ORF">U9M48_004974</name>
</gene>
<dbReference type="AlphaFoldDB" id="A0AAQ3SL70"/>
<organism evidence="3 4">
    <name type="scientific">Paspalum notatum var. saurae</name>
    <dbReference type="NCBI Taxonomy" id="547442"/>
    <lineage>
        <taxon>Eukaryota</taxon>
        <taxon>Viridiplantae</taxon>
        <taxon>Streptophyta</taxon>
        <taxon>Embryophyta</taxon>
        <taxon>Tracheophyta</taxon>
        <taxon>Spermatophyta</taxon>
        <taxon>Magnoliopsida</taxon>
        <taxon>Liliopsida</taxon>
        <taxon>Poales</taxon>
        <taxon>Poaceae</taxon>
        <taxon>PACMAD clade</taxon>
        <taxon>Panicoideae</taxon>
        <taxon>Andropogonodae</taxon>
        <taxon>Paspaleae</taxon>
        <taxon>Paspalinae</taxon>
        <taxon>Paspalum</taxon>
    </lineage>
</organism>
<evidence type="ECO:0000256" key="2">
    <source>
        <dbReference type="SAM" id="Phobius"/>
    </source>
</evidence>
<keyword evidence="2" id="KW-0812">Transmembrane</keyword>
<feature type="compositionally biased region" description="Low complexity" evidence="1">
    <location>
        <begin position="9"/>
        <end position="24"/>
    </location>
</feature>
<dbReference type="SUPFAM" id="SSF50494">
    <property type="entry name" value="Trypsin-like serine proteases"/>
    <property type="match status" value="2"/>
</dbReference>
<accession>A0AAQ3SL70</accession>
<evidence type="ECO:0000313" key="4">
    <source>
        <dbReference type="Proteomes" id="UP001341281"/>
    </source>
</evidence>
<keyword evidence="2" id="KW-1133">Transmembrane helix</keyword>
<dbReference type="Proteomes" id="UP001341281">
    <property type="component" value="Chromosome 01"/>
</dbReference>
<dbReference type="InterPro" id="IPR009003">
    <property type="entry name" value="Peptidase_S1_PA"/>
</dbReference>
<feature type="transmembrane region" description="Helical" evidence="2">
    <location>
        <begin position="78"/>
        <end position="98"/>
    </location>
</feature>
<dbReference type="PANTHER" id="PTHR18868:SF51">
    <property type="entry name" value="PROTEASE DO-LIKE 14"/>
    <property type="match status" value="1"/>
</dbReference>
<sequence>MKTRRRDYSTGSSPQQAAGAAASGRRQRRIGSRPCPTDCLTPTQRPCFGEMSNKRAADDLTRFSNDNKRICVEEGTDSLISGLLVLPFFFFMFLWLYLSTHSLCSDNQGIFTELFDEDKSNLCKSVVSIVLFDEHKTLSAFSGIAIEWQCNSKMIVTTSSLASALRDVDNDHDNVKIQVLDDDGNIALGILGDCDSDYGIAVVRVMANVDVYCIPLNLEVELMPYGTKVVAVGRDTTGVLLSTSGTLTATHGTVNSGYHVLSTCKLHEVMQGGALFDSYGNFVGMNLFSDVERSIFLPRSIILERLGHFHTFKAKKVFLELVRPIRPTGVKLYSYPEESFGDAYPKGVWRKLKKGLRSDIFKNVVALASFNGDSKVFACTGFFIDFDDKCPTILTSASLFRNREDKNKFCESLRIEVLLPQNELCEGKLLKHSLHYNVALVSVKGYNVDHPVNLKHSMVQYDSKVVAVVRCFESGALMAASGEYTLWSGKICESLRYTTCKITEAGIGGPLVDFNGKYVGMNFYDAKMGTPYLFYDVLCGILEYFKNGETKYMRNCHLEGKIVEDSGEGLSTSLWRLERSPMREEEVKWLRAALAEPYTYGYKHGRFYVYQ</sequence>
<evidence type="ECO:0000256" key="1">
    <source>
        <dbReference type="SAM" id="MobiDB-lite"/>
    </source>
</evidence>
<evidence type="ECO:0000313" key="3">
    <source>
        <dbReference type="EMBL" id="WVZ54120.1"/>
    </source>
</evidence>
<reference evidence="3 4" key="1">
    <citation type="submission" date="2024-02" db="EMBL/GenBank/DDBJ databases">
        <title>High-quality chromosome-scale genome assembly of Pensacola bahiagrass (Paspalum notatum Flugge var. saurae).</title>
        <authorList>
            <person name="Vega J.M."/>
            <person name="Podio M."/>
            <person name="Orjuela J."/>
            <person name="Siena L.A."/>
            <person name="Pessino S.C."/>
            <person name="Combes M.C."/>
            <person name="Mariac C."/>
            <person name="Albertini E."/>
            <person name="Pupilli F."/>
            <person name="Ortiz J.P.A."/>
            <person name="Leblanc O."/>
        </authorList>
    </citation>
    <scope>NUCLEOTIDE SEQUENCE [LARGE SCALE GENOMIC DNA]</scope>
    <source>
        <strain evidence="3">R1</strain>
        <tissue evidence="3">Leaf</tissue>
    </source>
</reference>
<keyword evidence="4" id="KW-1185">Reference proteome</keyword>
<protein>
    <submittedName>
        <fullName evidence="3">Uncharacterized protein</fullName>
    </submittedName>
</protein>